<accession>A0ABX8EMY7</accession>
<evidence type="ECO:0008006" key="4">
    <source>
        <dbReference type="Google" id="ProtNLM"/>
    </source>
</evidence>
<keyword evidence="1" id="KW-0812">Transmembrane</keyword>
<dbReference type="Pfam" id="PF12389">
    <property type="entry name" value="Peptidase_M73"/>
    <property type="match status" value="1"/>
</dbReference>
<gene>
    <name evidence="2" type="ORF">ENKNEFLB_04298</name>
</gene>
<feature type="transmembrane region" description="Helical" evidence="1">
    <location>
        <begin position="20"/>
        <end position="41"/>
    </location>
</feature>
<dbReference type="Proteomes" id="UP000679307">
    <property type="component" value="Chromosome"/>
</dbReference>
<keyword evidence="1" id="KW-0472">Membrane</keyword>
<sequence>MPDHRAERQHRRRRLGRGPLVLLSTTAALASVTTIGTYAAWNDAATVTGATISSGTLDLKVNGGSGDVDNIPTWTPLQLTNMAPGESIASVLTVKNSGTVPITLTATATAAANDANGNQLVDAARVRIFRGGAASLEDLVYPRVQTCSGTDQVFGGANGGQLGATAAPVVTGVALAPAGSTTFCVEVALPSTVTDVAVQGKTYRPTLSLVAGQAP</sequence>
<dbReference type="InterPro" id="IPR022121">
    <property type="entry name" value="Peptidase_M73_camelysin"/>
</dbReference>
<name>A0ABX8EMY7_9ACTN</name>
<keyword evidence="3" id="KW-1185">Reference proteome</keyword>
<reference evidence="2 3" key="1">
    <citation type="submission" date="2021-05" db="EMBL/GenBank/DDBJ databases">
        <title>Complete genome of Nocardioides aquaticus KCTC 9944T isolated from meromictic and hypersaline Ekho Lake, Antarctica.</title>
        <authorList>
            <person name="Hwang K."/>
            <person name="Kim K.M."/>
            <person name="Choe H."/>
        </authorList>
    </citation>
    <scope>NUCLEOTIDE SEQUENCE [LARGE SCALE GENOMIC DNA]</scope>
    <source>
        <strain evidence="2 3">KCTC 9944</strain>
    </source>
</reference>
<proteinExistence type="predicted"/>
<evidence type="ECO:0000313" key="3">
    <source>
        <dbReference type="Proteomes" id="UP000679307"/>
    </source>
</evidence>
<evidence type="ECO:0000256" key="1">
    <source>
        <dbReference type="SAM" id="Phobius"/>
    </source>
</evidence>
<dbReference type="EMBL" id="CP075371">
    <property type="protein sequence ID" value="QVT81879.1"/>
    <property type="molecule type" value="Genomic_DNA"/>
</dbReference>
<protein>
    <recommendedName>
        <fullName evidence="4">Ribosomally synthesized peptide with SipW-like signal peptide</fullName>
    </recommendedName>
</protein>
<dbReference type="RefSeq" id="WP_214057180.1">
    <property type="nucleotide sequence ID" value="NZ_BAAAHS010000056.1"/>
</dbReference>
<keyword evidence="1" id="KW-1133">Transmembrane helix</keyword>
<organism evidence="2 3">
    <name type="scientific">Nocardioides aquaticus</name>
    <dbReference type="NCBI Taxonomy" id="160826"/>
    <lineage>
        <taxon>Bacteria</taxon>
        <taxon>Bacillati</taxon>
        <taxon>Actinomycetota</taxon>
        <taxon>Actinomycetes</taxon>
        <taxon>Propionibacteriales</taxon>
        <taxon>Nocardioidaceae</taxon>
        <taxon>Nocardioides</taxon>
    </lineage>
</organism>
<evidence type="ECO:0000313" key="2">
    <source>
        <dbReference type="EMBL" id="QVT81879.1"/>
    </source>
</evidence>